<evidence type="ECO:0000256" key="1">
    <source>
        <dbReference type="SAM" id="SignalP"/>
    </source>
</evidence>
<dbReference type="RefSeq" id="WP_187537690.1">
    <property type="nucleotide sequence ID" value="NZ_BAABJT010000001.1"/>
</dbReference>
<feature type="chain" id="PRO_5028866761" evidence="1">
    <location>
        <begin position="20"/>
        <end position="118"/>
    </location>
</feature>
<dbReference type="KEGG" id="slut:H9L13_10760"/>
<name>A0A7G9SGX3_9SPHN</name>
<dbReference type="Proteomes" id="UP000515971">
    <property type="component" value="Chromosome"/>
</dbReference>
<evidence type="ECO:0000313" key="2">
    <source>
        <dbReference type="EMBL" id="QNN67098.1"/>
    </source>
</evidence>
<gene>
    <name evidence="2" type="ORF">H9L13_10760</name>
</gene>
<dbReference type="AlphaFoldDB" id="A0A7G9SGX3"/>
<feature type="signal peptide" evidence="1">
    <location>
        <begin position="1"/>
        <end position="19"/>
    </location>
</feature>
<evidence type="ECO:0000313" key="3">
    <source>
        <dbReference type="Proteomes" id="UP000515971"/>
    </source>
</evidence>
<organism evidence="2 3">
    <name type="scientific">Sphingomonas lutea</name>
    <dbReference type="NCBI Taxonomy" id="1045317"/>
    <lineage>
        <taxon>Bacteria</taxon>
        <taxon>Pseudomonadati</taxon>
        <taxon>Pseudomonadota</taxon>
        <taxon>Alphaproteobacteria</taxon>
        <taxon>Sphingomonadales</taxon>
        <taxon>Sphingomonadaceae</taxon>
        <taxon>Sphingomonas</taxon>
    </lineage>
</organism>
<protein>
    <submittedName>
        <fullName evidence="2">Uncharacterized protein</fullName>
    </submittedName>
</protein>
<dbReference type="EMBL" id="CP060718">
    <property type="protein sequence ID" value="QNN67098.1"/>
    <property type="molecule type" value="Genomic_DNA"/>
</dbReference>
<keyword evidence="1" id="KW-0732">Signal</keyword>
<keyword evidence="3" id="KW-1185">Reference proteome</keyword>
<proteinExistence type="predicted"/>
<accession>A0A7G9SGX3</accession>
<reference evidence="2 3" key="1">
    <citation type="submission" date="2020-08" db="EMBL/GenBank/DDBJ databases">
        <title>Genome sequence of Sphingomonas lutea KCTC 23642T.</title>
        <authorList>
            <person name="Hyun D.-W."/>
            <person name="Bae J.-W."/>
        </authorList>
    </citation>
    <scope>NUCLEOTIDE SEQUENCE [LARGE SCALE GENOMIC DNA]</scope>
    <source>
        <strain evidence="2 3">KCTC 23642</strain>
    </source>
</reference>
<sequence length="118" mass="13224">MKKLIFAGMVLAAAAPAHATGGFTCRTAGARPIDVTVGFGHVPGAALLTDTVRLRDNGRNVPVTAPQWWLDDREMRLVLTDRNATRRELVLKVRRNGRVYDGEIWRGGQRRWVRCRES</sequence>